<evidence type="ECO:0000313" key="1">
    <source>
        <dbReference type="EMBL" id="BAX60140.1"/>
    </source>
</evidence>
<name>A0A1Y1BJD1_9BURK</name>
<dbReference type="AlphaFoldDB" id="A0A1Y1BJD1"/>
<accession>A0A1Y1BJD1</accession>
<organism evidence="1 2">
    <name type="scientific">Burkholderia stabilis</name>
    <dbReference type="NCBI Taxonomy" id="95485"/>
    <lineage>
        <taxon>Bacteria</taxon>
        <taxon>Pseudomonadati</taxon>
        <taxon>Pseudomonadota</taxon>
        <taxon>Betaproteobacteria</taxon>
        <taxon>Burkholderiales</taxon>
        <taxon>Burkholderiaceae</taxon>
        <taxon>Burkholderia</taxon>
        <taxon>Burkholderia cepacia complex</taxon>
    </lineage>
</organism>
<dbReference type="Proteomes" id="UP000218432">
    <property type="component" value="Chromosome 1"/>
</dbReference>
<protein>
    <submittedName>
        <fullName evidence="1">Uncharacterized protein</fullName>
    </submittedName>
</protein>
<proteinExistence type="predicted"/>
<reference evidence="1 2" key="1">
    <citation type="journal article" date="2017" name="Genome Announc.">
        <title>Complete Genome Sequence of Burkholderia stabilis FERMP-21014.</title>
        <authorList>
            <person name="Konishi K."/>
            <person name="Kumagai T."/>
            <person name="Sakasegawa S."/>
            <person name="Tamura T."/>
        </authorList>
    </citation>
    <scope>NUCLEOTIDE SEQUENCE [LARGE SCALE GENOMIC DNA]</scope>
    <source>
        <strain evidence="1 2">FERMP-21014</strain>
    </source>
</reference>
<evidence type="ECO:0000313" key="2">
    <source>
        <dbReference type="Proteomes" id="UP000218432"/>
    </source>
</evidence>
<sequence>MACIEIVDHRAKRVGFGLDESSPFDCHMKTLVRVGKLVRFCFQRRLERPVRFSTNTCMGVAFKVIEQRRRTLGRRNFLSPFFHSGGFF</sequence>
<gene>
    <name evidence="1" type="ORF">BSFP_029920</name>
</gene>
<dbReference type="EMBL" id="AP018111">
    <property type="protein sequence ID" value="BAX60140.1"/>
    <property type="molecule type" value="Genomic_DNA"/>
</dbReference>